<feature type="transmembrane region" description="Helical" evidence="1">
    <location>
        <begin position="20"/>
        <end position="41"/>
    </location>
</feature>
<dbReference type="AlphaFoldDB" id="M6FED1"/>
<sequence>MNPLSFLVLSIKPEINKSPTSIFGIYSSISYILTTVGYIGLSLESISMNL</sequence>
<proteinExistence type="predicted"/>
<reference evidence="2 3" key="1">
    <citation type="submission" date="2013-01" db="EMBL/GenBank/DDBJ databases">
        <authorList>
            <person name="Harkins D.M."/>
            <person name="Durkin A.S."/>
            <person name="Brinkac L.M."/>
            <person name="Haft D.H."/>
            <person name="Selengut J.D."/>
            <person name="Sanka R."/>
            <person name="DePew J."/>
            <person name="Purushe J."/>
            <person name="Hospenthal D.R."/>
            <person name="Murray C.K."/>
            <person name="Pimentel G."/>
            <person name="Wasfy M."/>
            <person name="Vinetz J.M."/>
            <person name="Sutton G.G."/>
            <person name="Nierman W.C."/>
            <person name="Fouts D.E."/>
        </authorList>
    </citation>
    <scope>NUCLEOTIDE SEQUENCE [LARGE SCALE GENOMIC DNA]</scope>
    <source>
        <strain evidence="2 3">2006001855</strain>
    </source>
</reference>
<evidence type="ECO:0000313" key="3">
    <source>
        <dbReference type="Proteomes" id="UP000012101"/>
    </source>
</evidence>
<accession>M6FED1</accession>
<gene>
    <name evidence="2" type="ORF">LEP1GSC038_2096</name>
</gene>
<keyword evidence="1" id="KW-1133">Transmembrane helix</keyword>
<evidence type="ECO:0000256" key="1">
    <source>
        <dbReference type="SAM" id="Phobius"/>
    </source>
</evidence>
<evidence type="ECO:0000313" key="2">
    <source>
        <dbReference type="EMBL" id="EMM70795.1"/>
    </source>
</evidence>
<protein>
    <submittedName>
        <fullName evidence="2">Uncharacterized protein</fullName>
    </submittedName>
</protein>
<keyword evidence="1" id="KW-0472">Membrane</keyword>
<dbReference type="Proteomes" id="UP000012101">
    <property type="component" value="Unassembled WGS sequence"/>
</dbReference>
<name>M6FED1_9LEPT</name>
<keyword evidence="1" id="KW-0812">Transmembrane</keyword>
<comment type="caution">
    <text evidence="2">The sequence shown here is derived from an EMBL/GenBank/DDBJ whole genome shotgun (WGS) entry which is preliminary data.</text>
</comment>
<organism evidence="2 3">
    <name type="scientific">Leptospira weilii str. 2006001855</name>
    <dbReference type="NCBI Taxonomy" id="996804"/>
    <lineage>
        <taxon>Bacteria</taxon>
        <taxon>Pseudomonadati</taxon>
        <taxon>Spirochaetota</taxon>
        <taxon>Spirochaetia</taxon>
        <taxon>Leptospirales</taxon>
        <taxon>Leptospiraceae</taxon>
        <taxon>Leptospira</taxon>
    </lineage>
</organism>
<dbReference type="EMBL" id="AFJM02000069">
    <property type="protein sequence ID" value="EMM70795.1"/>
    <property type="molecule type" value="Genomic_DNA"/>
</dbReference>